<dbReference type="PANTHER" id="PTHR34822">
    <property type="entry name" value="GRPB DOMAIN PROTEIN (AFU_ORTHOLOGUE AFUA_1G01530)"/>
    <property type="match status" value="1"/>
</dbReference>
<accession>A0ABR6BTS7</accession>
<evidence type="ECO:0000313" key="2">
    <source>
        <dbReference type="Proteomes" id="UP000517916"/>
    </source>
</evidence>
<dbReference type="RefSeq" id="WP_025354884.1">
    <property type="nucleotide sequence ID" value="NZ_BAAABQ010000054.1"/>
</dbReference>
<dbReference type="InterPro" id="IPR037238">
    <property type="entry name" value="YbiA-like_sf"/>
</dbReference>
<dbReference type="EMBL" id="JACJID010000006">
    <property type="protein sequence ID" value="MBA8930325.1"/>
    <property type="molecule type" value="Genomic_DNA"/>
</dbReference>
<comment type="caution">
    <text evidence="1">The sequence shown here is derived from an EMBL/GenBank/DDBJ whole genome shotgun (WGS) entry which is preliminary data.</text>
</comment>
<dbReference type="InterPro" id="IPR043519">
    <property type="entry name" value="NT_sf"/>
</dbReference>
<evidence type="ECO:0000313" key="1">
    <source>
        <dbReference type="EMBL" id="MBA8930325.1"/>
    </source>
</evidence>
<gene>
    <name evidence="1" type="ORF">BC739_007558</name>
</gene>
<proteinExistence type="predicted"/>
<dbReference type="Gene3D" id="3.30.460.10">
    <property type="entry name" value="Beta Polymerase, domain 2"/>
    <property type="match status" value="1"/>
</dbReference>
<dbReference type="Proteomes" id="UP000517916">
    <property type="component" value="Unassembled WGS sequence"/>
</dbReference>
<reference evidence="1 2" key="1">
    <citation type="submission" date="2020-08" db="EMBL/GenBank/DDBJ databases">
        <title>Genomic Encyclopedia of Archaeal and Bacterial Type Strains, Phase II (KMG-II): from individual species to whole genera.</title>
        <authorList>
            <person name="Goeker M."/>
        </authorList>
    </citation>
    <scope>NUCLEOTIDE SEQUENCE [LARGE SCALE GENOMIC DNA]</scope>
    <source>
        <strain evidence="1 2">DSM 43850</strain>
    </source>
</reference>
<dbReference type="SUPFAM" id="SSF143990">
    <property type="entry name" value="YbiA-like"/>
    <property type="match status" value="1"/>
</dbReference>
<keyword evidence="2" id="KW-1185">Reference proteome</keyword>
<sequence>MEECLRLDWPAEFLLDGRRHPSVAHYAGTSRDLPVLVQGNLAKFGQHADLREVLLGARELPDPALVVAREKLRALTGPVLIGGAEHRTIHIAEPDPDWPARFQAERARIAAALGETARRIDHIGSTSVPGLGAKPIVDIDVSVPNVDDEDAYLPQLEAVGYVLRVREPEHRMLRTPELDVHVHLCTLGGWWEYRHLLFRDWLCREARDRAAYERLKRELATREWPRLNEYAEAKGELIAEITARARAWADTSGWSVAESG</sequence>
<dbReference type="PANTHER" id="PTHR34822:SF1">
    <property type="entry name" value="GRPB FAMILY PROTEIN"/>
    <property type="match status" value="1"/>
</dbReference>
<protein>
    <submittedName>
        <fullName evidence="1">GrpB-like predicted nucleotidyltransferase (UPF0157 family)</fullName>
    </submittedName>
</protein>
<dbReference type="Pfam" id="PF04229">
    <property type="entry name" value="GrpB"/>
    <property type="match status" value="1"/>
</dbReference>
<organism evidence="1 2">
    <name type="scientific">Kutzneria viridogrisea</name>
    <dbReference type="NCBI Taxonomy" id="47990"/>
    <lineage>
        <taxon>Bacteria</taxon>
        <taxon>Bacillati</taxon>
        <taxon>Actinomycetota</taxon>
        <taxon>Actinomycetes</taxon>
        <taxon>Pseudonocardiales</taxon>
        <taxon>Pseudonocardiaceae</taxon>
        <taxon>Kutzneria</taxon>
    </lineage>
</organism>
<dbReference type="SUPFAM" id="SSF81301">
    <property type="entry name" value="Nucleotidyltransferase"/>
    <property type="match status" value="1"/>
</dbReference>
<dbReference type="InterPro" id="IPR007344">
    <property type="entry name" value="GrpB/CoaE"/>
</dbReference>
<name>A0ABR6BTS7_9PSEU</name>